<feature type="domain" description="Aldehyde oxidase/xanthine dehydrogenase a/b hammerhead" evidence="3">
    <location>
        <begin position="24"/>
        <end position="141"/>
    </location>
</feature>
<dbReference type="AlphaFoldDB" id="A0AAW9RIA4"/>
<dbReference type="PANTHER" id="PTHR11908">
    <property type="entry name" value="XANTHINE DEHYDROGENASE"/>
    <property type="match status" value="1"/>
</dbReference>
<dbReference type="RefSeq" id="WP_340327733.1">
    <property type="nucleotide sequence ID" value="NZ_JAZHOF010000001.1"/>
</dbReference>
<dbReference type="InterPro" id="IPR008274">
    <property type="entry name" value="AldOxase/xan_DH_MoCoBD1"/>
</dbReference>
<protein>
    <submittedName>
        <fullName evidence="4">Xanthine dehydrogenase family protein molybdopterin-binding subunit</fullName>
    </submittedName>
</protein>
<keyword evidence="5" id="KW-1185">Reference proteome</keyword>
<dbReference type="InterPro" id="IPR046867">
    <property type="entry name" value="AldOxase/xan_DH_MoCoBD2"/>
</dbReference>
<name>A0AAW9RIA4_9HYPH</name>
<reference evidence="4 5" key="1">
    <citation type="submission" date="2024-02" db="EMBL/GenBank/DDBJ databases">
        <title>Genome analysis and characterization of Microbaculum marinisediminis sp. nov., isolated from marine sediment.</title>
        <authorList>
            <person name="Du Z.-J."/>
            <person name="Ye Y.-Q."/>
            <person name="Zhang Z.-R."/>
            <person name="Yuan S.-M."/>
            <person name="Zhang X.-Y."/>
        </authorList>
    </citation>
    <scope>NUCLEOTIDE SEQUENCE [LARGE SCALE GENOMIC DNA]</scope>
    <source>
        <strain evidence="4 5">SDUM1044001</strain>
    </source>
</reference>
<accession>A0AAW9RIA4</accession>
<dbReference type="GO" id="GO:0005506">
    <property type="term" value="F:iron ion binding"/>
    <property type="evidence" value="ECO:0007669"/>
    <property type="project" value="InterPro"/>
</dbReference>
<dbReference type="InterPro" id="IPR016208">
    <property type="entry name" value="Ald_Oxase/xanthine_DH-like"/>
</dbReference>
<dbReference type="SUPFAM" id="SSF54665">
    <property type="entry name" value="CO dehydrogenase molybdoprotein N-domain-like"/>
    <property type="match status" value="1"/>
</dbReference>
<sequence length="788" mass="83241">MSNEAETKVFGRRVRRLEDRALVTGKGRYLDDIQPAGCLAAAFVRSPHAHAAIQSIDASEALEMPGVRGVYTMEDLAPFLTGRRLVVGLPSAAIRLQVDRPVLADGEVVHVGEPIAIVIADTRSQAEDAAEALFVDFDPLPVVSDCRDALRDGAPTVHRDGPHNCLATFGFSFGDVDAAFSTATHTVSGTYEVHRGGAHSIEGRGVVAMPDPVPDRSTDRLLVWSSTQTPLALKKVLCQLLDRDDDGVRVHTPDLGGGFGPKLVTYPEEVAVAAVASMIARPVKWVEDRQEHFVATAQERDQVWDMAMAVDAEGRILGIRGTLLHDHGAYTARGLNIAYGSGVTVPLPYNVGAYGIDISVVLTNKVPTAPIRGAGQPQAAFVMERLLDKAAAAVGIDRAEIRRRNLVRADQMPCEKPLKLRGGGNIVLDSGDYPATMESALKRVDWDGFAARRQASREKGLLRGIGLANYVEGTGRGPYESVKVEISRNGRIQATTGAAAMGQGTETMIAQIVAEQLGGELSLVSVRTGDTDNPLGFGGFNSRQTVVAGASAHAAAIKVRDSMLKLAGHLLETSPDDLEVLPGRVALKGVGDRHVTFADLASASLGLPGYPLPGIETPGLSARESVVINDMAYTNGTAVAEVEVDPDTGSVEVLDFTFAHDCGRMVNPDLVDGQIVGAVAHGLGNALFEHMLFDQEAQPLTTTFADYLMVTAAEMPTVEILHTESPSPLNALGVKGVGESGVIPITPAVASAIDDALSEFGVHIARAPVSPQAVRAEILQAQSGGQAS</sequence>
<dbReference type="Pfam" id="PF01315">
    <property type="entry name" value="Ald_Xan_dh_C"/>
    <property type="match status" value="1"/>
</dbReference>
<dbReference type="Gene3D" id="3.30.365.10">
    <property type="entry name" value="Aldehyde oxidase/xanthine dehydrogenase, molybdopterin binding domain"/>
    <property type="match status" value="4"/>
</dbReference>
<dbReference type="Pfam" id="PF02738">
    <property type="entry name" value="MoCoBD_1"/>
    <property type="match status" value="1"/>
</dbReference>
<dbReference type="PANTHER" id="PTHR11908:SF132">
    <property type="entry name" value="ALDEHYDE OXIDASE 1-RELATED"/>
    <property type="match status" value="1"/>
</dbReference>
<dbReference type="Proteomes" id="UP001378188">
    <property type="component" value="Unassembled WGS sequence"/>
</dbReference>
<dbReference type="Pfam" id="PF20256">
    <property type="entry name" value="MoCoBD_2"/>
    <property type="match status" value="1"/>
</dbReference>
<dbReference type="Gene3D" id="3.90.1170.50">
    <property type="entry name" value="Aldehyde oxidase/xanthine dehydrogenase, a/b hammerhead"/>
    <property type="match status" value="1"/>
</dbReference>
<keyword evidence="1" id="KW-0500">Molybdenum</keyword>
<dbReference type="InterPro" id="IPR036856">
    <property type="entry name" value="Ald_Oxase/Xan_DH_a/b_sf"/>
</dbReference>
<dbReference type="EMBL" id="JAZHOF010000001">
    <property type="protein sequence ID" value="MEJ8569993.1"/>
    <property type="molecule type" value="Genomic_DNA"/>
</dbReference>
<gene>
    <name evidence="4" type="ORF">V3328_00805</name>
</gene>
<dbReference type="GO" id="GO:0016491">
    <property type="term" value="F:oxidoreductase activity"/>
    <property type="evidence" value="ECO:0007669"/>
    <property type="project" value="UniProtKB-KW"/>
</dbReference>
<dbReference type="SUPFAM" id="SSF56003">
    <property type="entry name" value="Molybdenum cofactor-binding domain"/>
    <property type="match status" value="1"/>
</dbReference>
<proteinExistence type="predicted"/>
<dbReference type="InterPro" id="IPR000674">
    <property type="entry name" value="Ald_Oxase/Xan_DH_a/b"/>
</dbReference>
<evidence type="ECO:0000256" key="2">
    <source>
        <dbReference type="ARBA" id="ARBA00023002"/>
    </source>
</evidence>
<evidence type="ECO:0000259" key="3">
    <source>
        <dbReference type="SMART" id="SM01008"/>
    </source>
</evidence>
<comment type="caution">
    <text evidence="4">The sequence shown here is derived from an EMBL/GenBank/DDBJ whole genome shotgun (WGS) entry which is preliminary data.</text>
</comment>
<dbReference type="InterPro" id="IPR037165">
    <property type="entry name" value="AldOxase/xan_DH_Mopterin-bd_sf"/>
</dbReference>
<organism evidence="4 5">
    <name type="scientific">Microbaculum marinum</name>
    <dbReference type="NCBI Taxonomy" id="1764581"/>
    <lineage>
        <taxon>Bacteria</taxon>
        <taxon>Pseudomonadati</taxon>
        <taxon>Pseudomonadota</taxon>
        <taxon>Alphaproteobacteria</taxon>
        <taxon>Hyphomicrobiales</taxon>
        <taxon>Tepidamorphaceae</taxon>
        <taxon>Microbaculum</taxon>
    </lineage>
</organism>
<keyword evidence="2" id="KW-0560">Oxidoreductase</keyword>
<dbReference type="SMART" id="SM01008">
    <property type="entry name" value="Ald_Xan_dh_C"/>
    <property type="match status" value="1"/>
</dbReference>
<evidence type="ECO:0000313" key="5">
    <source>
        <dbReference type="Proteomes" id="UP001378188"/>
    </source>
</evidence>
<evidence type="ECO:0000313" key="4">
    <source>
        <dbReference type="EMBL" id="MEJ8569993.1"/>
    </source>
</evidence>
<evidence type="ECO:0000256" key="1">
    <source>
        <dbReference type="ARBA" id="ARBA00022505"/>
    </source>
</evidence>